<reference evidence="3 4" key="1">
    <citation type="journal article" date="2013" name="Antonie Van Leeuwenhoek">
        <title>Dongia rigui sp. nov., isolated from freshwater of a large wetland in Korea.</title>
        <authorList>
            <person name="Baik K.S."/>
            <person name="Hwang Y.M."/>
            <person name="Choi J.S."/>
            <person name="Kwon J."/>
            <person name="Seong C.N."/>
        </authorList>
    </citation>
    <scope>NUCLEOTIDE SEQUENCE [LARGE SCALE GENOMIC DNA]</scope>
    <source>
        <strain evidence="3 4">04SU4-P</strain>
    </source>
</reference>
<feature type="domain" description="FecR protein" evidence="2">
    <location>
        <begin position="65"/>
        <end position="149"/>
    </location>
</feature>
<evidence type="ECO:0000313" key="3">
    <source>
        <dbReference type="EMBL" id="MDY0871057.1"/>
    </source>
</evidence>
<keyword evidence="1" id="KW-0732">Signal</keyword>
<evidence type="ECO:0000313" key="4">
    <source>
        <dbReference type="Proteomes" id="UP001271769"/>
    </source>
</evidence>
<evidence type="ECO:0000256" key="1">
    <source>
        <dbReference type="SAM" id="SignalP"/>
    </source>
</evidence>
<feature type="chain" id="PRO_5047534407" evidence="1">
    <location>
        <begin position="23"/>
        <end position="406"/>
    </location>
</feature>
<dbReference type="EMBL" id="JAXCLX010000001">
    <property type="protein sequence ID" value="MDY0871057.1"/>
    <property type="molecule type" value="Genomic_DNA"/>
</dbReference>
<comment type="caution">
    <text evidence="3">The sequence shown here is derived from an EMBL/GenBank/DDBJ whole genome shotgun (WGS) entry which is preliminary data.</text>
</comment>
<keyword evidence="4" id="KW-1185">Reference proteome</keyword>
<name>A0ABU5DVQ4_9PROT</name>
<evidence type="ECO:0000259" key="2">
    <source>
        <dbReference type="Pfam" id="PF04773"/>
    </source>
</evidence>
<protein>
    <submittedName>
        <fullName evidence="3">FecR domain-containing protein</fullName>
    </submittedName>
</protein>
<sequence>MRRMQWMTVLALGLAAAMPAYAEVGTPAGIAGAVSGTVDLISPAKQIATPTAVNSGDGLVMGDGVTTGAASRLQIMLLDESAITLGPDANLTIDEFVYDPNNANSALLNASIAKGVFRLVTGAIARQNPEGTSLKLPNAVLTIRGTTVMGACAATCVVALAGTGDGNTAGKKPSTVTLKSAKNEVVLKRAGYYVEIGADGTISDPRALTDAIDQRFAGLFLPLDAPGGPTGNFRPDAGGVIGQSGQPTQDGRPLAVNQREFEDAGNIGGLDLNETTSNLPLGEVNYASAPIAFVGGSGDGEYSLNATLSLASRSLDGTLTINHQDEGFVSQFALPSQSLDQGVSFSATGGVPGALLSSASNPNATYTLDYTLGQSAIGTNFQYDADGPGGTAFGPSTGSGDAPLVQ</sequence>
<feature type="signal peptide" evidence="1">
    <location>
        <begin position="1"/>
        <end position="22"/>
    </location>
</feature>
<accession>A0ABU5DVQ4</accession>
<gene>
    <name evidence="3" type="ORF">SMD31_03960</name>
</gene>
<organism evidence="3 4">
    <name type="scientific">Dongia rigui</name>
    <dbReference type="NCBI Taxonomy" id="940149"/>
    <lineage>
        <taxon>Bacteria</taxon>
        <taxon>Pseudomonadati</taxon>
        <taxon>Pseudomonadota</taxon>
        <taxon>Alphaproteobacteria</taxon>
        <taxon>Rhodospirillales</taxon>
        <taxon>Dongiaceae</taxon>
        <taxon>Dongia</taxon>
    </lineage>
</organism>
<dbReference type="Pfam" id="PF04773">
    <property type="entry name" value="FecR"/>
    <property type="match status" value="1"/>
</dbReference>
<dbReference type="Proteomes" id="UP001271769">
    <property type="component" value="Unassembled WGS sequence"/>
</dbReference>
<dbReference type="RefSeq" id="WP_320499426.1">
    <property type="nucleotide sequence ID" value="NZ_JAXCLX010000001.1"/>
</dbReference>
<dbReference type="InterPro" id="IPR006860">
    <property type="entry name" value="FecR"/>
</dbReference>
<proteinExistence type="predicted"/>